<keyword evidence="1" id="KW-0472">Membrane</keyword>
<keyword evidence="1" id="KW-1133">Transmembrane helix</keyword>
<reference evidence="2 3" key="1">
    <citation type="journal article" date="2015" name="Nat. Commun.">
        <title>Outbred genome sequencing and CRISPR/Cas9 gene editing in butterflies.</title>
        <authorList>
            <person name="Li X."/>
            <person name="Fan D."/>
            <person name="Zhang W."/>
            <person name="Liu G."/>
            <person name="Zhang L."/>
            <person name="Zhao L."/>
            <person name="Fang X."/>
            <person name="Chen L."/>
            <person name="Dong Y."/>
            <person name="Chen Y."/>
            <person name="Ding Y."/>
            <person name="Zhao R."/>
            <person name="Feng M."/>
            <person name="Zhu Y."/>
            <person name="Feng Y."/>
            <person name="Jiang X."/>
            <person name="Zhu D."/>
            <person name="Xiang H."/>
            <person name="Feng X."/>
            <person name="Li S."/>
            <person name="Wang J."/>
            <person name="Zhang G."/>
            <person name="Kronforst M.R."/>
            <person name="Wang W."/>
        </authorList>
    </citation>
    <scope>NUCLEOTIDE SEQUENCE [LARGE SCALE GENOMIC DNA]</scope>
    <source>
        <strain evidence="2">Ya'a_city_454_Px</strain>
        <tissue evidence="2">Whole body</tissue>
    </source>
</reference>
<protein>
    <submittedName>
        <fullName evidence="2">Uncharacterized protein</fullName>
    </submittedName>
</protein>
<dbReference type="GO" id="GO:0005886">
    <property type="term" value="C:plasma membrane"/>
    <property type="evidence" value="ECO:0007669"/>
    <property type="project" value="TreeGrafter"/>
</dbReference>
<feature type="transmembrane region" description="Helical" evidence="1">
    <location>
        <begin position="57"/>
        <end position="79"/>
    </location>
</feature>
<feature type="transmembrane region" description="Helical" evidence="1">
    <location>
        <begin position="85"/>
        <end position="108"/>
    </location>
</feature>
<dbReference type="InterPro" id="IPR038976">
    <property type="entry name" value="Ssk"/>
</dbReference>
<sequence length="177" mass="19518">MTISRLSIVKFLELCWKYATTTTSPLFASSDFAPRYWFPSVDLDYDDNHIRNNINNYISVVVSRTALTCSCVALHYHSYNADADLGMLVTGTFIGYLIIFAGAAAGYLMQTPSHKRIDIFYSLVGVALFVASGAVIIDRFQHYGKSDFRDKNLAKASLSIINGAVLLVDAVLTQRGG</sequence>
<dbReference type="GO" id="GO:0019991">
    <property type="term" value="P:septate junction assembly"/>
    <property type="evidence" value="ECO:0007669"/>
    <property type="project" value="InterPro"/>
</dbReference>
<dbReference type="AlphaFoldDB" id="A0A194PJZ6"/>
<organism evidence="2 3">
    <name type="scientific">Papilio xuthus</name>
    <name type="common">Asian swallowtail butterfly</name>
    <dbReference type="NCBI Taxonomy" id="66420"/>
    <lineage>
        <taxon>Eukaryota</taxon>
        <taxon>Metazoa</taxon>
        <taxon>Ecdysozoa</taxon>
        <taxon>Arthropoda</taxon>
        <taxon>Hexapoda</taxon>
        <taxon>Insecta</taxon>
        <taxon>Pterygota</taxon>
        <taxon>Neoptera</taxon>
        <taxon>Endopterygota</taxon>
        <taxon>Lepidoptera</taxon>
        <taxon>Glossata</taxon>
        <taxon>Ditrysia</taxon>
        <taxon>Papilionoidea</taxon>
        <taxon>Papilionidae</taxon>
        <taxon>Papilioninae</taxon>
        <taxon>Papilio</taxon>
    </lineage>
</organism>
<gene>
    <name evidence="2" type="ORF">RR46_14270</name>
</gene>
<accession>A0A194PJZ6</accession>
<feature type="transmembrane region" description="Helical" evidence="1">
    <location>
        <begin position="120"/>
        <end position="141"/>
    </location>
</feature>
<dbReference type="PANTHER" id="PTHR36692">
    <property type="entry name" value="PROTEIN SNAKESKIN"/>
    <property type="match status" value="1"/>
</dbReference>
<dbReference type="Proteomes" id="UP000053268">
    <property type="component" value="Unassembled WGS sequence"/>
</dbReference>
<evidence type="ECO:0000313" key="3">
    <source>
        <dbReference type="Proteomes" id="UP000053268"/>
    </source>
</evidence>
<evidence type="ECO:0000256" key="1">
    <source>
        <dbReference type="SAM" id="Phobius"/>
    </source>
</evidence>
<keyword evidence="3" id="KW-1185">Reference proteome</keyword>
<proteinExistence type="predicted"/>
<dbReference type="PANTHER" id="PTHR36692:SF2">
    <property type="entry name" value="GEO12064P1"/>
    <property type="match status" value="1"/>
</dbReference>
<name>A0A194PJZ6_PAPXU</name>
<keyword evidence="1" id="KW-0812">Transmembrane</keyword>
<evidence type="ECO:0000313" key="2">
    <source>
        <dbReference type="EMBL" id="KPI93049.1"/>
    </source>
</evidence>
<dbReference type="EMBL" id="KQ459603">
    <property type="protein sequence ID" value="KPI93049.1"/>
    <property type="molecule type" value="Genomic_DNA"/>
</dbReference>